<accession>A0ABS5KSK9</accession>
<dbReference type="InterPro" id="IPR006116">
    <property type="entry name" value="NT_2-5OAS_ClassI-CCAase"/>
</dbReference>
<keyword evidence="1" id="KW-0051">Antiviral defense</keyword>
<dbReference type="InterPro" id="IPR043519">
    <property type="entry name" value="NT_sf"/>
</dbReference>
<gene>
    <name evidence="3" type="ORF">KGQ19_19295</name>
</gene>
<dbReference type="PANTHER" id="PTHR11258">
    <property type="entry name" value="2-5 OLIGOADENYLATE SYNTHETASE"/>
    <property type="match status" value="1"/>
</dbReference>
<protein>
    <submittedName>
        <fullName evidence="3">Nucleotidyltransferase</fullName>
    </submittedName>
</protein>
<name>A0ABS5KSK9_9ACTN</name>
<evidence type="ECO:0000313" key="3">
    <source>
        <dbReference type="EMBL" id="MBS2549015.1"/>
    </source>
</evidence>
<dbReference type="Proteomes" id="UP000730482">
    <property type="component" value="Unassembled WGS sequence"/>
</dbReference>
<comment type="caution">
    <text evidence="3">The sequence shown here is derived from an EMBL/GenBank/DDBJ whole genome shotgun (WGS) entry which is preliminary data.</text>
</comment>
<dbReference type="NCBIfam" id="NF041116">
    <property type="entry name" value="CBASS_cyclase_a"/>
    <property type="match status" value="1"/>
</dbReference>
<feature type="coiled-coil region" evidence="2">
    <location>
        <begin position="11"/>
        <end position="42"/>
    </location>
</feature>
<dbReference type="CDD" id="cd05400">
    <property type="entry name" value="NT_2-5OAS_ClassI-CCAase"/>
    <property type="match status" value="1"/>
</dbReference>
<evidence type="ECO:0000256" key="2">
    <source>
        <dbReference type="SAM" id="Coils"/>
    </source>
</evidence>
<dbReference type="Gene3D" id="1.10.1410.20">
    <property type="entry name" value="2'-5'-oligoadenylate synthetase 1, domain 2"/>
    <property type="match status" value="1"/>
</dbReference>
<proteinExistence type="predicted"/>
<organism evidence="3 4">
    <name type="scientific">Catenulispora pinistramenti</name>
    <dbReference type="NCBI Taxonomy" id="2705254"/>
    <lineage>
        <taxon>Bacteria</taxon>
        <taxon>Bacillati</taxon>
        <taxon>Actinomycetota</taxon>
        <taxon>Actinomycetes</taxon>
        <taxon>Catenulisporales</taxon>
        <taxon>Catenulisporaceae</taxon>
        <taxon>Catenulispora</taxon>
    </lineage>
</organism>
<dbReference type="EMBL" id="JAAFYZ010000061">
    <property type="protein sequence ID" value="MBS2549015.1"/>
    <property type="molecule type" value="Genomic_DNA"/>
</dbReference>
<evidence type="ECO:0000313" key="4">
    <source>
        <dbReference type="Proteomes" id="UP000730482"/>
    </source>
</evidence>
<sequence>MVPHITHRDLVAFAEDKVNLTKAEVDAQRAQVNNLRERIEAKIAVTPGFAFVKALNAGSVAKGTALSNAKDRDLAVYVRAELAPEELPKLVEWVRDRLVEIYPTMSEDQIVANTHCVTVRFSVSGLDVDVVPVLYMGEANDVGYLVSKTDDALHKTSVRLQLDFIRGRKKIHPRDLAQLIRFTKWWARQQKKRDGDFKCQSYMLELIWIHLADHGLVLDDYVDALEAFFGFIVDGGFDKQIAFTDFHKAADLPDRGTWPIQVLDPVNFDNNVAEFYEAADRDRLVAAAQDAFDAITTARYEPIKGMAVQMWQQVLGTAFKAAY</sequence>
<evidence type="ECO:0000256" key="1">
    <source>
        <dbReference type="ARBA" id="ARBA00023118"/>
    </source>
</evidence>
<keyword evidence="4" id="KW-1185">Reference proteome</keyword>
<dbReference type="SUPFAM" id="SSF81301">
    <property type="entry name" value="Nucleotidyltransferase"/>
    <property type="match status" value="1"/>
</dbReference>
<reference evidence="3 4" key="1">
    <citation type="submission" date="2020-02" db="EMBL/GenBank/DDBJ databases">
        <title>Acidophilic actinobacteria isolated from forest soil.</title>
        <authorList>
            <person name="Golinska P."/>
        </authorList>
    </citation>
    <scope>NUCLEOTIDE SEQUENCE [LARGE SCALE GENOMIC DNA]</scope>
    <source>
        <strain evidence="3 4">NL8</strain>
    </source>
</reference>
<keyword evidence="2" id="KW-0175">Coiled coil</keyword>
<dbReference type="SUPFAM" id="SSF81631">
    <property type="entry name" value="PAP/OAS1 substrate-binding domain"/>
    <property type="match status" value="1"/>
</dbReference>
<dbReference type="InterPro" id="IPR053445">
    <property type="entry name" value="CBASS_cN_synthase"/>
</dbReference>
<dbReference type="RefSeq" id="WP_212010591.1">
    <property type="nucleotide sequence ID" value="NZ_JAAFYZ010000061.1"/>
</dbReference>
<dbReference type="PANTHER" id="PTHR11258:SF11">
    <property type="entry name" value="C2H2-TYPE DOMAIN-CONTAINING PROTEIN"/>
    <property type="match status" value="1"/>
</dbReference>